<reference evidence="3 4" key="1">
    <citation type="submission" date="2018-03" db="EMBL/GenBank/DDBJ databases">
        <authorList>
            <person name="Keele B.F."/>
        </authorList>
    </citation>
    <scope>NUCLEOTIDE SEQUENCE [LARGE SCALE GENOMIC DNA]</scope>
    <source>
        <strain evidence="3 4">YL28-9</strain>
    </source>
</reference>
<feature type="signal peptide" evidence="1">
    <location>
        <begin position="1"/>
        <end position="23"/>
    </location>
</feature>
<keyword evidence="1" id="KW-0732">Signal</keyword>
<dbReference type="RefSeq" id="WP_107213970.1">
    <property type="nucleotide sequence ID" value="NZ_KZ686268.1"/>
</dbReference>
<dbReference type="InterPro" id="IPR038139">
    <property type="entry name" value="NlpE_C_sf"/>
</dbReference>
<feature type="domain" description="NlpE C-terminal OB" evidence="2">
    <location>
        <begin position="32"/>
        <end position="117"/>
    </location>
</feature>
<dbReference type="EMBL" id="PYLS01000004">
    <property type="protein sequence ID" value="PST83992.1"/>
    <property type="molecule type" value="Genomic_DNA"/>
</dbReference>
<dbReference type="AlphaFoldDB" id="A0A2T3HNG5"/>
<evidence type="ECO:0000313" key="4">
    <source>
        <dbReference type="Proteomes" id="UP000240912"/>
    </source>
</evidence>
<dbReference type="OrthoDB" id="5348860at2"/>
<sequence length="126" mass="14270">MKIYKNAGWLVFAGMLMFTACNGINNTEDKEKTIQIKGLYSFGPEIKSFTNCEEGTEYWVADSAKKLELAYTQFNFEKPYEPVYIEAEGYRIKSDTTAISADFDSTLVITKLIKISKEIPEGPCTH</sequence>
<organism evidence="3 4">
    <name type="scientific">Pedobacter yulinensis</name>
    <dbReference type="NCBI Taxonomy" id="2126353"/>
    <lineage>
        <taxon>Bacteria</taxon>
        <taxon>Pseudomonadati</taxon>
        <taxon>Bacteroidota</taxon>
        <taxon>Sphingobacteriia</taxon>
        <taxon>Sphingobacteriales</taxon>
        <taxon>Sphingobacteriaceae</taxon>
        <taxon>Pedobacter</taxon>
    </lineage>
</organism>
<gene>
    <name evidence="3" type="ORF">C7T94_04445</name>
</gene>
<dbReference type="Pfam" id="PF17185">
    <property type="entry name" value="NlpE_C"/>
    <property type="match status" value="1"/>
</dbReference>
<feature type="chain" id="PRO_5015753586" description="NlpE C-terminal OB domain-containing protein" evidence="1">
    <location>
        <begin position="24"/>
        <end position="126"/>
    </location>
</feature>
<dbReference type="PROSITE" id="PS51257">
    <property type="entry name" value="PROKAR_LIPOPROTEIN"/>
    <property type="match status" value="1"/>
</dbReference>
<comment type="caution">
    <text evidence="3">The sequence shown here is derived from an EMBL/GenBank/DDBJ whole genome shotgun (WGS) entry which is preliminary data.</text>
</comment>
<protein>
    <recommendedName>
        <fullName evidence="2">NlpE C-terminal OB domain-containing protein</fullName>
    </recommendedName>
</protein>
<dbReference type="Gene3D" id="2.40.50.540">
    <property type="match status" value="1"/>
</dbReference>
<evidence type="ECO:0000256" key="1">
    <source>
        <dbReference type="SAM" id="SignalP"/>
    </source>
</evidence>
<dbReference type="InterPro" id="IPR033450">
    <property type="entry name" value="NlpE_C"/>
</dbReference>
<accession>A0A2T3HNG5</accession>
<name>A0A2T3HNG5_9SPHI</name>
<evidence type="ECO:0000313" key="3">
    <source>
        <dbReference type="EMBL" id="PST83992.1"/>
    </source>
</evidence>
<proteinExistence type="predicted"/>
<evidence type="ECO:0000259" key="2">
    <source>
        <dbReference type="Pfam" id="PF17185"/>
    </source>
</evidence>
<keyword evidence="4" id="KW-1185">Reference proteome</keyword>
<dbReference type="Proteomes" id="UP000240912">
    <property type="component" value="Unassembled WGS sequence"/>
</dbReference>